<evidence type="ECO:0000256" key="5">
    <source>
        <dbReference type="ARBA" id="ARBA00022801"/>
    </source>
</evidence>
<evidence type="ECO:0000256" key="4">
    <source>
        <dbReference type="ARBA" id="ARBA00022759"/>
    </source>
</evidence>
<gene>
    <name evidence="7" type="ORF">NQ314_015731</name>
</gene>
<dbReference type="GO" id="GO:0006508">
    <property type="term" value="P:proteolysis"/>
    <property type="evidence" value="ECO:0007669"/>
    <property type="project" value="InterPro"/>
</dbReference>
<evidence type="ECO:0000256" key="1">
    <source>
        <dbReference type="ARBA" id="ARBA00022679"/>
    </source>
</evidence>
<evidence type="ECO:0000259" key="6">
    <source>
        <dbReference type="PROSITE" id="PS50175"/>
    </source>
</evidence>
<dbReference type="PROSITE" id="PS50175">
    <property type="entry name" value="ASP_PROT_RETROV"/>
    <property type="match status" value="1"/>
</dbReference>
<dbReference type="InterPro" id="IPR001995">
    <property type="entry name" value="Peptidase_A2_cat"/>
</dbReference>
<evidence type="ECO:0000256" key="2">
    <source>
        <dbReference type="ARBA" id="ARBA00022695"/>
    </source>
</evidence>
<reference evidence="7" key="1">
    <citation type="journal article" date="2023" name="Insect Mol. Biol.">
        <title>Genome sequencing provides insights into the evolution of gene families encoding plant cell wall-degrading enzymes in longhorned beetles.</title>
        <authorList>
            <person name="Shin N.R."/>
            <person name="Okamura Y."/>
            <person name="Kirsch R."/>
            <person name="Pauchet Y."/>
        </authorList>
    </citation>
    <scope>NUCLEOTIDE SEQUENCE</scope>
    <source>
        <strain evidence="7">RBIC_L_NR</strain>
    </source>
</reference>
<dbReference type="Pfam" id="PF13975">
    <property type="entry name" value="gag-asp_proteas"/>
    <property type="match status" value="1"/>
</dbReference>
<keyword evidence="5" id="KW-0378">Hydrolase</keyword>
<dbReference type="InterPro" id="IPR021109">
    <property type="entry name" value="Peptidase_aspartic_dom_sf"/>
</dbReference>
<name>A0AAV8WXQ8_9CUCU</name>
<dbReference type="Gene3D" id="2.40.70.10">
    <property type="entry name" value="Acid Proteases"/>
    <property type="match status" value="1"/>
</dbReference>
<dbReference type="PANTHER" id="PTHR37984">
    <property type="entry name" value="PROTEIN CBG26694"/>
    <property type="match status" value="1"/>
</dbReference>
<evidence type="ECO:0000313" key="8">
    <source>
        <dbReference type="Proteomes" id="UP001162156"/>
    </source>
</evidence>
<dbReference type="GO" id="GO:0004190">
    <property type="term" value="F:aspartic-type endopeptidase activity"/>
    <property type="evidence" value="ECO:0007669"/>
    <property type="project" value="InterPro"/>
</dbReference>
<evidence type="ECO:0000256" key="3">
    <source>
        <dbReference type="ARBA" id="ARBA00022722"/>
    </source>
</evidence>
<dbReference type="Proteomes" id="UP001162156">
    <property type="component" value="Unassembled WGS sequence"/>
</dbReference>
<comment type="caution">
    <text evidence="7">The sequence shown here is derived from an EMBL/GenBank/DDBJ whole genome shotgun (WGS) entry which is preliminary data.</text>
</comment>
<dbReference type="EMBL" id="JANEYF010004387">
    <property type="protein sequence ID" value="KAJ8931364.1"/>
    <property type="molecule type" value="Genomic_DNA"/>
</dbReference>
<dbReference type="PANTHER" id="PTHR37984:SF5">
    <property type="entry name" value="PROTEIN NYNRIN-LIKE"/>
    <property type="match status" value="1"/>
</dbReference>
<keyword evidence="2" id="KW-0548">Nucleotidyltransferase</keyword>
<dbReference type="GO" id="GO:0004519">
    <property type="term" value="F:endonuclease activity"/>
    <property type="evidence" value="ECO:0007669"/>
    <property type="project" value="UniProtKB-KW"/>
</dbReference>
<dbReference type="GO" id="GO:0016779">
    <property type="term" value="F:nucleotidyltransferase activity"/>
    <property type="evidence" value="ECO:0007669"/>
    <property type="project" value="UniProtKB-KW"/>
</dbReference>
<accession>A0AAV8WXQ8</accession>
<keyword evidence="1" id="KW-0808">Transferase</keyword>
<proteinExistence type="predicted"/>
<dbReference type="InterPro" id="IPR050951">
    <property type="entry name" value="Retrovirus_Pol_polyprotein"/>
</dbReference>
<protein>
    <recommendedName>
        <fullName evidence="6">Peptidase A2 domain-containing protein</fullName>
    </recommendedName>
</protein>
<evidence type="ECO:0000313" key="7">
    <source>
        <dbReference type="EMBL" id="KAJ8931364.1"/>
    </source>
</evidence>
<sequence length="513" mass="58763">MAQGGSQQQQTLYITSSNIGKVPEYNSTEDFSLYLERLEQYFIANFIDEDRKVAVLLTVIGSHTYRILRDLCDPVLPKNKSFDELCERELNSTKLGRMQPSPSMKWYARIKNLAIPCSFGNLLEEILKDKFITGLKKGKILDRLCEEEATKKVQELLEIAVKKEASAKEQTEEIHKIKEDKQNGCENLDSISMFSLNTEDRVKAIEIEVLLNGINVKMELDTGAGVSVISSTLFRKWFSTIKLEKTDIEVRTYNGNVLRPLGVINVNMTYNNQSKVIKLLVIESDCQKPLFGRDLMKVFNLSFECNMNKMDVERDECVDIILEEFKDVFANKLGKYAFEKIELKLKDDVSGIFKKPVPIPYAVAETSYLERMNQFLQGTIEIRIKKGWKKAVIEEVLGERTYFVRVVDEDVVWKRHTDQLIKEGDFYERCIKIESEKEIDGNDLITSAETVVDFSKDQNEIINSEVESKLARDVKEQGNLGNGNLENNIDSSQIVSNEESIVAKENVFARSRN</sequence>
<dbReference type="AlphaFoldDB" id="A0AAV8WXQ8"/>
<keyword evidence="8" id="KW-1185">Reference proteome</keyword>
<feature type="domain" description="Peptidase A2" evidence="6">
    <location>
        <begin position="216"/>
        <end position="295"/>
    </location>
</feature>
<keyword evidence="3" id="KW-0540">Nuclease</keyword>
<organism evidence="7 8">
    <name type="scientific">Rhamnusium bicolor</name>
    <dbReference type="NCBI Taxonomy" id="1586634"/>
    <lineage>
        <taxon>Eukaryota</taxon>
        <taxon>Metazoa</taxon>
        <taxon>Ecdysozoa</taxon>
        <taxon>Arthropoda</taxon>
        <taxon>Hexapoda</taxon>
        <taxon>Insecta</taxon>
        <taxon>Pterygota</taxon>
        <taxon>Neoptera</taxon>
        <taxon>Endopterygota</taxon>
        <taxon>Coleoptera</taxon>
        <taxon>Polyphaga</taxon>
        <taxon>Cucujiformia</taxon>
        <taxon>Chrysomeloidea</taxon>
        <taxon>Cerambycidae</taxon>
        <taxon>Lepturinae</taxon>
        <taxon>Rhagiini</taxon>
        <taxon>Rhamnusium</taxon>
    </lineage>
</organism>
<dbReference type="SUPFAM" id="SSF50630">
    <property type="entry name" value="Acid proteases"/>
    <property type="match status" value="1"/>
</dbReference>
<keyword evidence="4" id="KW-0255">Endonuclease</keyword>